<evidence type="ECO:0000313" key="1">
    <source>
        <dbReference type="EMBL" id="NHC16037.1"/>
    </source>
</evidence>
<organism evidence="1 2">
    <name type="scientific">Motilibacter deserti</name>
    <dbReference type="NCBI Taxonomy" id="2714956"/>
    <lineage>
        <taxon>Bacteria</taxon>
        <taxon>Bacillati</taxon>
        <taxon>Actinomycetota</taxon>
        <taxon>Actinomycetes</taxon>
        <taxon>Motilibacterales</taxon>
        <taxon>Motilibacteraceae</taxon>
        <taxon>Motilibacter</taxon>
    </lineage>
</organism>
<sequence>MKAALNDADFPLGKDDLVRHAEQAGAGEEVLRSLRTLPLADYRSLDEVLRSTPDR</sequence>
<comment type="caution">
    <text evidence="1">The sequence shown here is derived from an EMBL/GenBank/DDBJ whole genome shotgun (WGS) entry which is preliminary data.</text>
</comment>
<dbReference type="InterPro" id="IPR021527">
    <property type="entry name" value="DUF2795"/>
</dbReference>
<dbReference type="EMBL" id="JAANNP010000083">
    <property type="protein sequence ID" value="NHC16037.1"/>
    <property type="molecule type" value="Genomic_DNA"/>
</dbReference>
<keyword evidence="2" id="KW-1185">Reference proteome</keyword>
<reference evidence="1 2" key="1">
    <citation type="submission" date="2020-03" db="EMBL/GenBank/DDBJ databases">
        <title>Two novel Motilibacter sp.</title>
        <authorList>
            <person name="Liu S."/>
        </authorList>
    </citation>
    <scope>NUCLEOTIDE SEQUENCE [LARGE SCALE GENOMIC DNA]</scope>
    <source>
        <strain evidence="1 2">E257</strain>
    </source>
</reference>
<evidence type="ECO:0000313" key="2">
    <source>
        <dbReference type="Proteomes" id="UP000800981"/>
    </source>
</evidence>
<gene>
    <name evidence="1" type="ORF">G9H71_19820</name>
</gene>
<dbReference type="Pfam" id="PF11387">
    <property type="entry name" value="DUF2795"/>
    <property type="match status" value="1"/>
</dbReference>
<proteinExistence type="predicted"/>
<protein>
    <submittedName>
        <fullName evidence="1">DUF2795 domain-containing protein</fullName>
    </submittedName>
</protein>
<accession>A0ABX0H2U0</accession>
<dbReference type="Proteomes" id="UP000800981">
    <property type="component" value="Unassembled WGS sequence"/>
</dbReference>
<name>A0ABX0H2U0_9ACTN</name>